<feature type="domain" description="C2H2-type" evidence="2">
    <location>
        <begin position="224"/>
        <end position="247"/>
    </location>
</feature>
<feature type="compositionally biased region" description="Low complexity" evidence="1">
    <location>
        <begin position="162"/>
        <end position="176"/>
    </location>
</feature>
<feature type="region of interest" description="Disordered" evidence="1">
    <location>
        <begin position="580"/>
        <end position="653"/>
    </location>
</feature>
<feature type="region of interest" description="Disordered" evidence="1">
    <location>
        <begin position="134"/>
        <end position="178"/>
    </location>
</feature>
<feature type="region of interest" description="Disordered" evidence="1">
    <location>
        <begin position="435"/>
        <end position="489"/>
    </location>
</feature>
<feature type="region of interest" description="Disordered" evidence="1">
    <location>
        <begin position="1"/>
        <end position="28"/>
    </location>
</feature>
<dbReference type="GeneID" id="98116978"/>
<reference evidence="3 4" key="1">
    <citation type="submission" date="2020-05" db="EMBL/GenBank/DDBJ databases">
        <title>Ceratocystis lukuohia genome.</title>
        <authorList>
            <person name="Harrington T.C."/>
            <person name="Kim K."/>
            <person name="Mayers C.G."/>
        </authorList>
    </citation>
    <scope>NUCLEOTIDE SEQUENCE [LARGE SCALE GENOMIC DNA]</scope>
    <source>
        <strain evidence="3 4">C4212</strain>
    </source>
</reference>
<gene>
    <name evidence="3" type="ORF">HOO65_030161</name>
</gene>
<dbReference type="Proteomes" id="UP001610728">
    <property type="component" value="Unassembled WGS sequence"/>
</dbReference>
<accession>A0ABR4MK63</accession>
<feature type="compositionally biased region" description="Polar residues" evidence="1">
    <location>
        <begin position="134"/>
        <end position="143"/>
    </location>
</feature>
<feature type="compositionally biased region" description="Pro residues" evidence="1">
    <location>
        <begin position="151"/>
        <end position="161"/>
    </location>
</feature>
<protein>
    <recommendedName>
        <fullName evidence="2">C2H2-type domain-containing protein</fullName>
    </recommendedName>
</protein>
<feature type="compositionally biased region" description="Pro residues" evidence="1">
    <location>
        <begin position="467"/>
        <end position="484"/>
    </location>
</feature>
<keyword evidence="4" id="KW-1185">Reference proteome</keyword>
<feature type="compositionally biased region" description="Low complexity" evidence="1">
    <location>
        <begin position="582"/>
        <end position="617"/>
    </location>
</feature>
<dbReference type="EMBL" id="JABSNW010000003">
    <property type="protein sequence ID" value="KAL2888660.1"/>
    <property type="molecule type" value="Genomic_DNA"/>
</dbReference>
<feature type="compositionally biased region" description="Gly residues" evidence="1">
    <location>
        <begin position="10"/>
        <end position="20"/>
    </location>
</feature>
<evidence type="ECO:0000259" key="2">
    <source>
        <dbReference type="PROSITE" id="PS00028"/>
    </source>
</evidence>
<dbReference type="PROSITE" id="PS00028">
    <property type="entry name" value="ZINC_FINGER_C2H2_1"/>
    <property type="match status" value="1"/>
</dbReference>
<evidence type="ECO:0000313" key="3">
    <source>
        <dbReference type="EMBL" id="KAL2888660.1"/>
    </source>
</evidence>
<feature type="compositionally biased region" description="Low complexity" evidence="1">
    <location>
        <begin position="442"/>
        <end position="466"/>
    </location>
</feature>
<name>A0ABR4MK63_9PEZI</name>
<dbReference type="RefSeq" id="XP_070859840.1">
    <property type="nucleotide sequence ID" value="XM_071000334.1"/>
</dbReference>
<dbReference type="InterPro" id="IPR013087">
    <property type="entry name" value="Znf_C2H2_type"/>
</dbReference>
<sequence length="719" mass="78117">MFTVSCGWSDGSGSGPGSGPGDASLSHMDPEDAQVFMGLVQKYGPVNLMFPLRQMSDHEHGRLAGKSFLCLPLLPPPPLSSNLIPTPASSPTSARMSTATMSSHAPSVFSSAQSIASDAASIYTVATQSTWDSGVETTPFSNDTFHDGVPWTPPTSHPGPDSPDSANPNSATAPSSLMVSTGGVRKNIECTLCFMDGVNVGFTRKSDFKKHLQHFHCTNAIWACPYSNCTSTFDFEKAFVNHAKSAHGDVHLPSSKARQETCPQLVFACGFKSCKDRIFEAANEEAAAQLKEKYFDHVAKHFDAGVVTAEWQYSVVMHNLLRQNALKYKWKSCVWNKSHRNQLRWRPETSAHLKRLLECRHIYDSTANKASTFTLLHFLFNLGERYMSGYNQPPMPMFPANFTPPLRSLCPMTATGHASLPAPTEPEPMFDYSVTPRPVIGMSTHSHSQSQSQPHQQQKQQQQQPPMLIPPRPPSSHPMQPAPQTPIHIKTEPPNEIWPHPGTPMVIPEASEWPEQGVPMFGPPTAADEMMYTNPTSSSSPIMDVMMGNAMPNEAIAPWVNIENMGRMGMDFHMASSRNAVSGDASTTGSSASAGTASSSSSSSSTTSKSTGSSTNSRPKTPKRSISRSFDTMRFKRRGTASTAGSADGHSTPRLMHWNHNHHQRQHGMALPMRTTCQGQGQLQTHGLPNGLSNGHLPGNMPLPPTSQPTFFPGPGSTV</sequence>
<evidence type="ECO:0000313" key="4">
    <source>
        <dbReference type="Proteomes" id="UP001610728"/>
    </source>
</evidence>
<dbReference type="SMART" id="SM00355">
    <property type="entry name" value="ZnF_C2H2"/>
    <property type="match status" value="2"/>
</dbReference>
<organism evidence="3 4">
    <name type="scientific">Ceratocystis lukuohia</name>
    <dbReference type="NCBI Taxonomy" id="2019550"/>
    <lineage>
        <taxon>Eukaryota</taxon>
        <taxon>Fungi</taxon>
        <taxon>Dikarya</taxon>
        <taxon>Ascomycota</taxon>
        <taxon>Pezizomycotina</taxon>
        <taxon>Sordariomycetes</taxon>
        <taxon>Hypocreomycetidae</taxon>
        <taxon>Microascales</taxon>
        <taxon>Ceratocystidaceae</taxon>
        <taxon>Ceratocystis</taxon>
    </lineage>
</organism>
<proteinExistence type="predicted"/>
<comment type="caution">
    <text evidence="3">The sequence shown here is derived from an EMBL/GenBank/DDBJ whole genome shotgun (WGS) entry which is preliminary data.</text>
</comment>
<evidence type="ECO:0000256" key="1">
    <source>
        <dbReference type="SAM" id="MobiDB-lite"/>
    </source>
</evidence>